<dbReference type="EMBL" id="BSFN01000010">
    <property type="protein sequence ID" value="GLK90276.1"/>
    <property type="molecule type" value="Genomic_DNA"/>
</dbReference>
<dbReference type="AlphaFoldDB" id="A0A9W6K8N4"/>
<proteinExistence type="predicted"/>
<comment type="caution">
    <text evidence="1">The sequence shown here is derived from an EMBL/GenBank/DDBJ whole genome shotgun (WGS) entry which is preliminary data.</text>
</comment>
<reference evidence="1" key="1">
    <citation type="journal article" date="2014" name="Int. J. Syst. Evol. Microbiol.">
        <title>Complete genome sequence of Corynebacterium casei LMG S-19264T (=DSM 44701T), isolated from a smear-ripened cheese.</title>
        <authorList>
            <consortium name="US DOE Joint Genome Institute (JGI-PGF)"/>
            <person name="Walter F."/>
            <person name="Albersmeier A."/>
            <person name="Kalinowski J."/>
            <person name="Ruckert C."/>
        </authorList>
    </citation>
    <scope>NUCLEOTIDE SEQUENCE</scope>
    <source>
        <strain evidence="1">VKM B-2935</strain>
    </source>
</reference>
<name>A0A9W6K8N4_9PSED</name>
<organism evidence="1 2">
    <name type="scientific">Pseudomonas turukhanskensis</name>
    <dbReference type="NCBI Taxonomy" id="1806536"/>
    <lineage>
        <taxon>Bacteria</taxon>
        <taxon>Pseudomonadati</taxon>
        <taxon>Pseudomonadota</taxon>
        <taxon>Gammaproteobacteria</taxon>
        <taxon>Pseudomonadales</taxon>
        <taxon>Pseudomonadaceae</taxon>
        <taxon>Pseudomonas</taxon>
    </lineage>
</organism>
<dbReference type="InterPro" id="IPR021733">
    <property type="entry name" value="DUF3304"/>
</dbReference>
<gene>
    <name evidence="1" type="ORF">GCM10017655_33390</name>
</gene>
<accession>A0A9W6K8N4</accession>
<evidence type="ECO:0000313" key="1">
    <source>
        <dbReference type="EMBL" id="GLK90276.1"/>
    </source>
</evidence>
<sequence length="158" mass="17465">MLSSNPATAGALYGINHTHWAINRFSADGQPTFDVIGPYQRGGGGWGFSAPTRWTPGMTVRVDWETGVAYPDGFPGYADDAKYETWAKKIRMQKRQLSKQVSLPDYTHQKTCGLTVHFLPCDDIQVTTSCYAYGHPDYPIKTPLHLPEPTVCPGTASR</sequence>
<protein>
    <submittedName>
        <fullName evidence="1">Membrane protein</fullName>
    </submittedName>
</protein>
<dbReference type="Proteomes" id="UP001143328">
    <property type="component" value="Unassembled WGS sequence"/>
</dbReference>
<evidence type="ECO:0000313" key="2">
    <source>
        <dbReference type="Proteomes" id="UP001143328"/>
    </source>
</evidence>
<reference evidence="1" key="2">
    <citation type="submission" date="2023-01" db="EMBL/GenBank/DDBJ databases">
        <authorList>
            <person name="Sun Q."/>
            <person name="Evtushenko L."/>
        </authorList>
    </citation>
    <scope>NUCLEOTIDE SEQUENCE</scope>
    <source>
        <strain evidence="1">VKM B-2935</strain>
    </source>
</reference>
<keyword evidence="2" id="KW-1185">Reference proteome</keyword>
<dbReference type="Pfam" id="PF11745">
    <property type="entry name" value="DUF3304"/>
    <property type="match status" value="1"/>
</dbReference>